<feature type="non-terminal residue" evidence="1">
    <location>
        <position position="323"/>
    </location>
</feature>
<sequence>LFGESSSADIVAINLSLPHIIHTTDHYSLYNIYNMDETGLFYSMVPDRTIVFCQVEGSKKDKVKKLDMQMNRSNCHILLILDNATSHAISTLYLTNIEILFLPKNTTSKIQPMNTRIITSFKLRYCHLQLQHAIEHDENDIYKVNQLQGMRWAKIAWNEVIVEMIKNCWAHIKIISSRDESRMPIVSESGNISMEENLVKENVECVEENLNEELINDLQCQMVALHVCTPISVKNWLNPKGEEDVHQQFTDNDFVQGAIEVEQGEEEEVVEPSLTPKEKLAILHEALKIVVEMVDNNGITMKSLRKIQTRIYEEVQREKNEKQ</sequence>
<keyword evidence="2" id="KW-1185">Reference proteome</keyword>
<dbReference type="Proteomes" id="UP000789702">
    <property type="component" value="Unassembled WGS sequence"/>
</dbReference>
<feature type="non-terminal residue" evidence="1">
    <location>
        <position position="1"/>
    </location>
</feature>
<protein>
    <submittedName>
        <fullName evidence="1">7092_t:CDS:1</fullName>
    </submittedName>
</protein>
<evidence type="ECO:0000313" key="2">
    <source>
        <dbReference type="Proteomes" id="UP000789702"/>
    </source>
</evidence>
<name>A0ACA9MTK7_9GLOM</name>
<evidence type="ECO:0000313" key="1">
    <source>
        <dbReference type="EMBL" id="CAG8610746.1"/>
    </source>
</evidence>
<organism evidence="1 2">
    <name type="scientific">Dentiscutata heterogama</name>
    <dbReference type="NCBI Taxonomy" id="1316150"/>
    <lineage>
        <taxon>Eukaryota</taxon>
        <taxon>Fungi</taxon>
        <taxon>Fungi incertae sedis</taxon>
        <taxon>Mucoromycota</taxon>
        <taxon>Glomeromycotina</taxon>
        <taxon>Glomeromycetes</taxon>
        <taxon>Diversisporales</taxon>
        <taxon>Gigasporaceae</taxon>
        <taxon>Dentiscutata</taxon>
    </lineage>
</organism>
<gene>
    <name evidence="1" type="ORF">DHETER_LOCUS7624</name>
</gene>
<accession>A0ACA9MTK7</accession>
<comment type="caution">
    <text evidence="1">The sequence shown here is derived from an EMBL/GenBank/DDBJ whole genome shotgun (WGS) entry which is preliminary data.</text>
</comment>
<reference evidence="1" key="1">
    <citation type="submission" date="2021-06" db="EMBL/GenBank/DDBJ databases">
        <authorList>
            <person name="Kallberg Y."/>
            <person name="Tangrot J."/>
            <person name="Rosling A."/>
        </authorList>
    </citation>
    <scope>NUCLEOTIDE SEQUENCE</scope>
    <source>
        <strain evidence="1">IL203A</strain>
    </source>
</reference>
<proteinExistence type="predicted"/>
<dbReference type="EMBL" id="CAJVPU010011010">
    <property type="protein sequence ID" value="CAG8610746.1"/>
    <property type="molecule type" value="Genomic_DNA"/>
</dbReference>